<feature type="transmembrane region" description="Helical" evidence="1">
    <location>
        <begin position="20"/>
        <end position="40"/>
    </location>
</feature>
<accession>A0AAD5K594</accession>
<evidence type="ECO:0000313" key="3">
    <source>
        <dbReference type="Proteomes" id="UP001209540"/>
    </source>
</evidence>
<keyword evidence="3" id="KW-1185">Reference proteome</keyword>
<feature type="transmembrane region" description="Helical" evidence="1">
    <location>
        <begin position="114"/>
        <end position="136"/>
    </location>
</feature>
<proteinExistence type="predicted"/>
<reference evidence="2" key="1">
    <citation type="journal article" date="2022" name="IScience">
        <title>Evolution of zygomycete secretomes and the origins of terrestrial fungal ecologies.</title>
        <authorList>
            <person name="Chang Y."/>
            <person name="Wang Y."/>
            <person name="Mondo S."/>
            <person name="Ahrendt S."/>
            <person name="Andreopoulos W."/>
            <person name="Barry K."/>
            <person name="Beard J."/>
            <person name="Benny G.L."/>
            <person name="Blankenship S."/>
            <person name="Bonito G."/>
            <person name="Cuomo C."/>
            <person name="Desiro A."/>
            <person name="Gervers K.A."/>
            <person name="Hundley H."/>
            <person name="Kuo A."/>
            <person name="LaButti K."/>
            <person name="Lang B.F."/>
            <person name="Lipzen A."/>
            <person name="O'Donnell K."/>
            <person name="Pangilinan J."/>
            <person name="Reynolds N."/>
            <person name="Sandor L."/>
            <person name="Smith M.E."/>
            <person name="Tsang A."/>
            <person name="Grigoriev I.V."/>
            <person name="Stajich J.E."/>
            <person name="Spatafora J.W."/>
        </authorList>
    </citation>
    <scope>NUCLEOTIDE SEQUENCE</scope>
    <source>
        <strain evidence="2">RSA 2281</strain>
    </source>
</reference>
<dbReference type="AlphaFoldDB" id="A0AAD5K594"/>
<comment type="caution">
    <text evidence="2">The sequence shown here is derived from an EMBL/GenBank/DDBJ whole genome shotgun (WGS) entry which is preliminary data.</text>
</comment>
<keyword evidence="1" id="KW-0472">Membrane</keyword>
<gene>
    <name evidence="2" type="ORF">BDA99DRAFT_547896</name>
</gene>
<protein>
    <submittedName>
        <fullName evidence="2">Uncharacterized protein</fullName>
    </submittedName>
</protein>
<dbReference type="EMBL" id="JAIXMP010000021">
    <property type="protein sequence ID" value="KAI9256620.1"/>
    <property type="molecule type" value="Genomic_DNA"/>
</dbReference>
<organism evidence="2 3">
    <name type="scientific">Phascolomyces articulosus</name>
    <dbReference type="NCBI Taxonomy" id="60185"/>
    <lineage>
        <taxon>Eukaryota</taxon>
        <taxon>Fungi</taxon>
        <taxon>Fungi incertae sedis</taxon>
        <taxon>Mucoromycota</taxon>
        <taxon>Mucoromycotina</taxon>
        <taxon>Mucoromycetes</taxon>
        <taxon>Mucorales</taxon>
        <taxon>Lichtheimiaceae</taxon>
        <taxon>Phascolomyces</taxon>
    </lineage>
</organism>
<reference evidence="2" key="2">
    <citation type="submission" date="2023-02" db="EMBL/GenBank/DDBJ databases">
        <authorList>
            <consortium name="DOE Joint Genome Institute"/>
            <person name="Mondo S.J."/>
            <person name="Chang Y."/>
            <person name="Wang Y."/>
            <person name="Ahrendt S."/>
            <person name="Andreopoulos W."/>
            <person name="Barry K."/>
            <person name="Beard J."/>
            <person name="Benny G.L."/>
            <person name="Blankenship S."/>
            <person name="Bonito G."/>
            <person name="Cuomo C."/>
            <person name="Desiro A."/>
            <person name="Gervers K.A."/>
            <person name="Hundley H."/>
            <person name="Kuo A."/>
            <person name="LaButti K."/>
            <person name="Lang B.F."/>
            <person name="Lipzen A."/>
            <person name="O'Donnell K."/>
            <person name="Pangilinan J."/>
            <person name="Reynolds N."/>
            <person name="Sandor L."/>
            <person name="Smith M.W."/>
            <person name="Tsang A."/>
            <person name="Grigoriev I.V."/>
            <person name="Stajich J.E."/>
            <person name="Spatafora J.W."/>
        </authorList>
    </citation>
    <scope>NUCLEOTIDE SEQUENCE</scope>
    <source>
        <strain evidence="2">RSA 2281</strain>
    </source>
</reference>
<name>A0AAD5K594_9FUNG</name>
<feature type="transmembrane region" description="Helical" evidence="1">
    <location>
        <begin position="143"/>
        <end position="165"/>
    </location>
</feature>
<dbReference type="Proteomes" id="UP001209540">
    <property type="component" value="Unassembled WGS sequence"/>
</dbReference>
<keyword evidence="1" id="KW-1133">Transmembrane helix</keyword>
<sequence>MDSFNDPRSPLGSFVSDSYVRSTWIAFFTLWVLWGLSFVFKHAFLRDDEPAVTATNPAVSNADPETANKTTFLLKTKSGFNRRFRNFHSVMRDSVLMLLSVVSLNTLGVGSTRAVLILAWIFVVFAILYAITDFVIEHRFIRIGFSVILYAVALAIGGSAIARGWNLF</sequence>
<evidence type="ECO:0000256" key="1">
    <source>
        <dbReference type="SAM" id="Phobius"/>
    </source>
</evidence>
<evidence type="ECO:0000313" key="2">
    <source>
        <dbReference type="EMBL" id="KAI9256620.1"/>
    </source>
</evidence>
<keyword evidence="1" id="KW-0812">Transmembrane</keyword>